<name>A0A8S9YTA4_9TREM</name>
<dbReference type="EMBL" id="JTDE01005575">
    <property type="protein sequence ID" value="KAF7248447.1"/>
    <property type="molecule type" value="Genomic_DNA"/>
</dbReference>
<keyword evidence="2" id="KW-1185">Reference proteome</keyword>
<sequence>MEINKSDSKTQSLNSVLCAFRCPQIPETTSRSDWLSYLTSSTVWLLQDLNPNQAGRNTWMEAVRYADTTI</sequence>
<dbReference type="AlphaFoldDB" id="A0A8S9YTA4"/>
<accession>A0A8S9YTA4</accession>
<reference evidence="1" key="1">
    <citation type="submission" date="2019-07" db="EMBL/GenBank/DDBJ databases">
        <title>Annotation for the trematode Paragonimus miyazaki's.</title>
        <authorList>
            <person name="Choi Y.-J."/>
        </authorList>
    </citation>
    <scope>NUCLEOTIDE SEQUENCE</scope>
    <source>
        <strain evidence="1">Japan</strain>
    </source>
</reference>
<dbReference type="Proteomes" id="UP000822476">
    <property type="component" value="Unassembled WGS sequence"/>
</dbReference>
<evidence type="ECO:0000313" key="1">
    <source>
        <dbReference type="EMBL" id="KAF7248447.1"/>
    </source>
</evidence>
<protein>
    <submittedName>
        <fullName evidence="1">Uncharacterized protein</fullName>
    </submittedName>
</protein>
<comment type="caution">
    <text evidence="1">The sequence shown here is derived from an EMBL/GenBank/DDBJ whole genome shotgun (WGS) entry which is preliminary data.</text>
</comment>
<evidence type="ECO:0000313" key="2">
    <source>
        <dbReference type="Proteomes" id="UP000822476"/>
    </source>
</evidence>
<proteinExistence type="predicted"/>
<organism evidence="1 2">
    <name type="scientific">Paragonimus skrjabini miyazakii</name>
    <dbReference type="NCBI Taxonomy" id="59628"/>
    <lineage>
        <taxon>Eukaryota</taxon>
        <taxon>Metazoa</taxon>
        <taxon>Spiralia</taxon>
        <taxon>Lophotrochozoa</taxon>
        <taxon>Platyhelminthes</taxon>
        <taxon>Trematoda</taxon>
        <taxon>Digenea</taxon>
        <taxon>Plagiorchiida</taxon>
        <taxon>Troglotremata</taxon>
        <taxon>Troglotrematidae</taxon>
        <taxon>Paragonimus</taxon>
    </lineage>
</organism>
<gene>
    <name evidence="1" type="ORF">EG68_09443</name>
</gene>